<keyword evidence="2" id="KW-1185">Reference proteome</keyword>
<name>A0ACC6PJM6_9BACL</name>
<comment type="caution">
    <text evidence="1">The sequence shown here is derived from an EMBL/GenBank/DDBJ whole genome shotgun (WGS) entry which is preliminary data.</text>
</comment>
<protein>
    <submittedName>
        <fullName evidence="1">Uncharacterized protein</fullName>
    </submittedName>
</protein>
<sequence>MPNVDTTQSAQTAQSLTSYSNVLLKSQFGKPADSIDIVTDPRCFVFIYRGLTDAHDSRLPEDPDERYAHIYILLKQFIYPSLRPKIEAASNQTISFAYMDWKIQTDTAMIAVFLHPEIEKAHEDLYAGKADLHQHVETITEKVQNPPISIESFRMEGDLLLIVRTGLLISLEKRLVKKGFNNELRLAKRELELERFIEGLPIKELLGKKMKNAFLDWAFEDDVSLLTLELEDDPDEDVDQ</sequence>
<evidence type="ECO:0000313" key="1">
    <source>
        <dbReference type="EMBL" id="MEJ8307138.1"/>
    </source>
</evidence>
<reference evidence="1" key="1">
    <citation type="submission" date="2024-03" db="EMBL/GenBank/DDBJ databases">
        <title>Whole genome sequecning of epiphytes from Marcgravia umbellata leaves.</title>
        <authorList>
            <person name="Kumar G."/>
            <person name="Savka M.A."/>
        </authorList>
    </citation>
    <scope>NUCLEOTIDE SEQUENCE</scope>
    <source>
        <strain evidence="1">RIT_BL5</strain>
    </source>
</reference>
<gene>
    <name evidence="1" type="ORF">WKI47_24780</name>
</gene>
<dbReference type="EMBL" id="JBBKAR010000061">
    <property type="protein sequence ID" value="MEJ8307138.1"/>
    <property type="molecule type" value="Genomic_DNA"/>
</dbReference>
<organism evidence="1 2">
    <name type="scientific">Saccharibacillus sacchari</name>
    <dbReference type="NCBI Taxonomy" id="456493"/>
    <lineage>
        <taxon>Bacteria</taxon>
        <taxon>Bacillati</taxon>
        <taxon>Bacillota</taxon>
        <taxon>Bacilli</taxon>
        <taxon>Bacillales</taxon>
        <taxon>Paenibacillaceae</taxon>
        <taxon>Saccharibacillus</taxon>
    </lineage>
</organism>
<proteinExistence type="predicted"/>
<evidence type="ECO:0000313" key="2">
    <source>
        <dbReference type="Proteomes" id="UP001380953"/>
    </source>
</evidence>
<accession>A0ACC6PJM6</accession>
<dbReference type="Proteomes" id="UP001380953">
    <property type="component" value="Unassembled WGS sequence"/>
</dbReference>